<feature type="domain" description="Antitoxin SocA-like Panacea" evidence="1">
    <location>
        <begin position="30"/>
        <end position="145"/>
    </location>
</feature>
<gene>
    <name evidence="2" type="ORF">D9M09_27975</name>
</gene>
<sequence length="192" mass="22004">MQNLYSEKKAAQVAAYFLFQAQGRLPVLKLMKLLYLAERRSYEMYGDPIIGDKLVSMDHGPVLSQTLNRINGMSSSEDNGWDAWIADREDHAVALRDGSRIRSPEQDLLELSEAEFEVLAETWKDFGHLSKYQIRDLTHKICPEWEDPEGSSVPITLEKLFEVLKFNNEQTRLLKKQLREQQAINAAFTSAA</sequence>
<evidence type="ECO:0000313" key="2">
    <source>
        <dbReference type="EMBL" id="AYM79872.1"/>
    </source>
</evidence>
<reference evidence="2 3" key="1">
    <citation type="submission" date="2018-10" db="EMBL/GenBank/DDBJ databases">
        <title>Effects of UV and annual dynamics of microbial communities in freshwater RAS systems.</title>
        <authorList>
            <person name="Bekkelund A.K."/>
            <person name="Hansen B.R."/>
            <person name="Stokken H."/>
            <person name="Eriksen B.F."/>
            <person name="Kashulin N.A."/>
        </authorList>
    </citation>
    <scope>NUCLEOTIDE SEQUENCE [LARGE SCALE GENOMIC DNA]</scope>
    <source>
        <strain evidence="2 3">BHSEK</strain>
    </source>
</reference>
<dbReference type="AlphaFoldDB" id="A0A3G2EIX7"/>
<name>A0A3G2EIX7_9BURK</name>
<evidence type="ECO:0000313" key="3">
    <source>
        <dbReference type="Proteomes" id="UP000279594"/>
    </source>
</evidence>
<evidence type="ECO:0000259" key="1">
    <source>
        <dbReference type="Pfam" id="PF13274"/>
    </source>
</evidence>
<proteinExistence type="predicted"/>
<dbReference type="InterPro" id="IPR025272">
    <property type="entry name" value="SocA_Panacea"/>
</dbReference>
<dbReference type="Pfam" id="PF13274">
    <property type="entry name" value="SocA_Panacea"/>
    <property type="match status" value="1"/>
</dbReference>
<organism evidence="2 3">
    <name type="scientific">Janthinobacterium agaricidamnosum</name>
    <dbReference type="NCBI Taxonomy" id="55508"/>
    <lineage>
        <taxon>Bacteria</taxon>
        <taxon>Pseudomonadati</taxon>
        <taxon>Pseudomonadota</taxon>
        <taxon>Betaproteobacteria</taxon>
        <taxon>Burkholderiales</taxon>
        <taxon>Oxalobacteraceae</taxon>
        <taxon>Janthinobacterium</taxon>
    </lineage>
</organism>
<accession>A0A3G2EIX7</accession>
<dbReference type="EMBL" id="CP033019">
    <property type="protein sequence ID" value="AYM79872.1"/>
    <property type="molecule type" value="Genomic_DNA"/>
</dbReference>
<keyword evidence="3" id="KW-1185">Reference proteome</keyword>
<dbReference type="Proteomes" id="UP000279594">
    <property type="component" value="Chromosome"/>
</dbReference>
<protein>
    <submittedName>
        <fullName evidence="2">DUF4065 domain-containing protein</fullName>
    </submittedName>
</protein>